<name>A0A4C1W7F6_EUMVA</name>
<evidence type="ECO:0000313" key="1">
    <source>
        <dbReference type="EMBL" id="GBP47296.1"/>
    </source>
</evidence>
<sequence length="127" mass="14520">MQPRAALNLHYDSTAFSLQPTIVHGIRVGISEVKLCVSLVFSSSVQKLYFEDLSCRGTAPANSPRITKNQKRAVRWLDDSMKVAGYHWLQVARDLMSLKLRRTVMLNNNSNNGYLDIYRTQHRLDPN</sequence>
<proteinExistence type="predicted"/>
<organism evidence="1 2">
    <name type="scientific">Eumeta variegata</name>
    <name type="common">Bagworm moth</name>
    <name type="synonym">Eumeta japonica</name>
    <dbReference type="NCBI Taxonomy" id="151549"/>
    <lineage>
        <taxon>Eukaryota</taxon>
        <taxon>Metazoa</taxon>
        <taxon>Ecdysozoa</taxon>
        <taxon>Arthropoda</taxon>
        <taxon>Hexapoda</taxon>
        <taxon>Insecta</taxon>
        <taxon>Pterygota</taxon>
        <taxon>Neoptera</taxon>
        <taxon>Endopterygota</taxon>
        <taxon>Lepidoptera</taxon>
        <taxon>Glossata</taxon>
        <taxon>Ditrysia</taxon>
        <taxon>Tineoidea</taxon>
        <taxon>Psychidae</taxon>
        <taxon>Oiketicinae</taxon>
        <taxon>Eumeta</taxon>
    </lineage>
</organism>
<evidence type="ECO:0000313" key="2">
    <source>
        <dbReference type="Proteomes" id="UP000299102"/>
    </source>
</evidence>
<dbReference type="EMBL" id="BGZK01000499">
    <property type="protein sequence ID" value="GBP47296.1"/>
    <property type="molecule type" value="Genomic_DNA"/>
</dbReference>
<gene>
    <name evidence="1" type="ORF">EVAR_38060_1</name>
</gene>
<reference evidence="1 2" key="1">
    <citation type="journal article" date="2019" name="Commun. Biol.">
        <title>The bagworm genome reveals a unique fibroin gene that provides high tensile strength.</title>
        <authorList>
            <person name="Kono N."/>
            <person name="Nakamura H."/>
            <person name="Ohtoshi R."/>
            <person name="Tomita M."/>
            <person name="Numata K."/>
            <person name="Arakawa K."/>
        </authorList>
    </citation>
    <scope>NUCLEOTIDE SEQUENCE [LARGE SCALE GENOMIC DNA]</scope>
</reference>
<dbReference type="Proteomes" id="UP000299102">
    <property type="component" value="Unassembled WGS sequence"/>
</dbReference>
<comment type="caution">
    <text evidence="1">The sequence shown here is derived from an EMBL/GenBank/DDBJ whole genome shotgun (WGS) entry which is preliminary data.</text>
</comment>
<accession>A0A4C1W7F6</accession>
<dbReference type="AlphaFoldDB" id="A0A4C1W7F6"/>
<keyword evidence="2" id="KW-1185">Reference proteome</keyword>
<protein>
    <submittedName>
        <fullName evidence="1">Uncharacterized protein</fullName>
    </submittedName>
</protein>